<feature type="region of interest" description="Disordered" evidence="2">
    <location>
        <begin position="187"/>
        <end position="216"/>
    </location>
</feature>
<dbReference type="WBParaSite" id="TASK_0000197901-mRNA-1">
    <property type="protein sequence ID" value="TASK_0000197901-mRNA-1"/>
    <property type="gene ID" value="TASK_0000197901"/>
</dbReference>
<organism evidence="5">
    <name type="scientific">Taenia asiatica</name>
    <name type="common">Asian tapeworm</name>
    <dbReference type="NCBI Taxonomy" id="60517"/>
    <lineage>
        <taxon>Eukaryota</taxon>
        <taxon>Metazoa</taxon>
        <taxon>Spiralia</taxon>
        <taxon>Lophotrochozoa</taxon>
        <taxon>Platyhelminthes</taxon>
        <taxon>Cestoda</taxon>
        <taxon>Eucestoda</taxon>
        <taxon>Cyclophyllidea</taxon>
        <taxon>Taeniidae</taxon>
        <taxon>Taenia</taxon>
    </lineage>
</organism>
<dbReference type="OrthoDB" id="6280540at2759"/>
<dbReference type="Proteomes" id="UP000282613">
    <property type="component" value="Unassembled WGS sequence"/>
</dbReference>
<name>A0A0R3VX35_TAEAS</name>
<keyword evidence="4" id="KW-1185">Reference proteome</keyword>
<dbReference type="STRING" id="60517.A0A0R3VX35"/>
<dbReference type="Gene3D" id="3.30.40.10">
    <property type="entry name" value="Zinc/RING finger domain, C3HC4 (zinc finger)"/>
    <property type="match status" value="1"/>
</dbReference>
<dbReference type="EMBL" id="UYRS01000819">
    <property type="protein sequence ID" value="VDK24071.1"/>
    <property type="molecule type" value="Genomic_DNA"/>
</dbReference>
<reference evidence="3 4" key="2">
    <citation type="submission" date="2018-11" db="EMBL/GenBank/DDBJ databases">
        <authorList>
            <consortium name="Pathogen Informatics"/>
        </authorList>
    </citation>
    <scope>NUCLEOTIDE SEQUENCE [LARGE SCALE GENOMIC DNA]</scope>
</reference>
<dbReference type="SUPFAM" id="SSF57850">
    <property type="entry name" value="RING/U-box"/>
    <property type="match status" value="1"/>
</dbReference>
<evidence type="ECO:0000313" key="3">
    <source>
        <dbReference type="EMBL" id="VDK24071.1"/>
    </source>
</evidence>
<reference evidence="5" key="1">
    <citation type="submission" date="2017-02" db="UniProtKB">
        <authorList>
            <consortium name="WormBaseParasite"/>
        </authorList>
    </citation>
    <scope>IDENTIFICATION</scope>
</reference>
<feature type="compositionally biased region" description="Basic and acidic residues" evidence="2">
    <location>
        <begin position="64"/>
        <end position="73"/>
    </location>
</feature>
<gene>
    <name evidence="3" type="ORF">TASK_LOCUS1980</name>
</gene>
<feature type="region of interest" description="Disordered" evidence="2">
    <location>
        <begin position="64"/>
        <end position="91"/>
    </location>
</feature>
<keyword evidence="1" id="KW-0175">Coiled coil</keyword>
<evidence type="ECO:0000256" key="2">
    <source>
        <dbReference type="SAM" id="MobiDB-lite"/>
    </source>
</evidence>
<proteinExistence type="predicted"/>
<dbReference type="InterPro" id="IPR013083">
    <property type="entry name" value="Znf_RING/FYVE/PHD"/>
</dbReference>
<evidence type="ECO:0000313" key="4">
    <source>
        <dbReference type="Proteomes" id="UP000282613"/>
    </source>
</evidence>
<evidence type="ECO:0000256" key="1">
    <source>
        <dbReference type="SAM" id="Coils"/>
    </source>
</evidence>
<dbReference type="AlphaFoldDB" id="A0A0R3VX35"/>
<feature type="coiled-coil region" evidence="1">
    <location>
        <begin position="301"/>
        <end position="338"/>
    </location>
</feature>
<accession>A0A0R3VX35</accession>
<protein>
    <submittedName>
        <fullName evidence="5">Dynactin subunit 2</fullName>
    </submittedName>
</protein>
<evidence type="ECO:0000313" key="5">
    <source>
        <dbReference type="WBParaSite" id="TASK_0000197901-mRNA-1"/>
    </source>
</evidence>
<sequence>MEDPYILPCGHSFCLRPCLLSQDGALTARCIKCDMEFDAAKLQPNHKAALKICLSSLQREQEKELEQEKEQQKQEQQVENEGEIRGQTSTNAKETLMMHLEKLKASITSELNPEKYTKDGIVGGLESTVMELQATVGKALDATIARLQTDSYESIEALAQQIADLSLEVAKFKDIYSSLEMTTVPREAQANPTSKVKPPCEVAPTGEDATKPQPLPETQMEASDQVVNVSLLFCDSITLLSLKLNAPVTAIEMTLTRTFETNILRVEASALNVQRNLENLSVDIGKAQKILLTMPNKLALLDDEKTQIKELLRIFNELQSAKNTMQMAQQALVDFNIEKYILSSEALTLIKRALDNFEFVVQGEDADSKDENCSQVKEPIDQVVT</sequence>